<organism evidence="9 10">
    <name type="scientific">Pseudolysinimonas kribbensis</name>
    <dbReference type="NCBI Taxonomy" id="433641"/>
    <lineage>
        <taxon>Bacteria</taxon>
        <taxon>Bacillati</taxon>
        <taxon>Actinomycetota</taxon>
        <taxon>Actinomycetes</taxon>
        <taxon>Micrococcales</taxon>
        <taxon>Microbacteriaceae</taxon>
        <taxon>Pseudolysinimonas</taxon>
    </lineage>
</organism>
<dbReference type="SUPFAM" id="SSF50715">
    <property type="entry name" value="Ribosomal protein L25-like"/>
    <property type="match status" value="1"/>
</dbReference>
<dbReference type="PANTHER" id="PTHR33284">
    <property type="entry name" value="RIBOSOMAL PROTEIN L25/GLN-TRNA SYNTHETASE, ANTI-CODON-BINDING DOMAIN-CONTAINING PROTEIN"/>
    <property type="match status" value="1"/>
</dbReference>
<dbReference type="InterPro" id="IPR020057">
    <property type="entry name" value="Ribosomal_bL25_b-dom"/>
</dbReference>
<dbReference type="InterPro" id="IPR011035">
    <property type="entry name" value="Ribosomal_bL25/Gln-tRNA_synth"/>
</dbReference>
<dbReference type="RefSeq" id="WP_284254764.1">
    <property type="nucleotide sequence ID" value="NZ_BAAAQO010000004.1"/>
</dbReference>
<feature type="domain" description="Large ribosomal subunit protein bL25 beta" evidence="8">
    <location>
        <begin position="99"/>
        <end position="178"/>
    </location>
</feature>
<evidence type="ECO:0000259" key="7">
    <source>
        <dbReference type="Pfam" id="PF01386"/>
    </source>
</evidence>
<evidence type="ECO:0000313" key="9">
    <source>
        <dbReference type="EMBL" id="GMA96127.1"/>
    </source>
</evidence>
<keyword evidence="4 5" id="KW-0687">Ribonucleoprotein</keyword>
<feature type="region of interest" description="Disordered" evidence="6">
    <location>
        <begin position="183"/>
        <end position="212"/>
    </location>
</feature>
<dbReference type="InterPro" id="IPR020930">
    <property type="entry name" value="Ribosomal_uL5_bac-type"/>
</dbReference>
<evidence type="ECO:0000256" key="2">
    <source>
        <dbReference type="ARBA" id="ARBA00022884"/>
    </source>
</evidence>
<dbReference type="Gene3D" id="2.40.240.10">
    <property type="entry name" value="Ribosomal Protein L25, Chain P"/>
    <property type="match status" value="1"/>
</dbReference>
<keyword evidence="2 5" id="KW-0694">RNA-binding</keyword>
<comment type="similarity">
    <text evidence="5">Belongs to the bacterial ribosomal protein bL25 family. CTC subfamily.</text>
</comment>
<keyword evidence="10" id="KW-1185">Reference proteome</keyword>
<evidence type="ECO:0000256" key="4">
    <source>
        <dbReference type="ARBA" id="ARBA00023274"/>
    </source>
</evidence>
<gene>
    <name evidence="5 9" type="primary">rplY</name>
    <name evidence="5" type="synonym">ctc</name>
    <name evidence="9" type="ORF">GCM10025881_29510</name>
</gene>
<evidence type="ECO:0000313" key="10">
    <source>
        <dbReference type="Proteomes" id="UP001157034"/>
    </source>
</evidence>
<keyword evidence="3 5" id="KW-0689">Ribosomal protein</keyword>
<dbReference type="InterPro" id="IPR020056">
    <property type="entry name" value="Rbsml_bL25/Gln-tRNA_synth_N"/>
</dbReference>
<dbReference type="Pfam" id="PF01386">
    <property type="entry name" value="Ribosomal_L25p"/>
    <property type="match status" value="1"/>
</dbReference>
<proteinExistence type="inferred from homology"/>
<dbReference type="InterPro" id="IPR037121">
    <property type="entry name" value="Ribosomal_bL25_C"/>
</dbReference>
<dbReference type="InterPro" id="IPR029751">
    <property type="entry name" value="Ribosomal_L25_dom"/>
</dbReference>
<name>A0ABQ6K843_9MICO</name>
<dbReference type="CDD" id="cd00495">
    <property type="entry name" value="Ribosomal_L25_TL5_CTC"/>
    <property type="match status" value="1"/>
</dbReference>
<comment type="function">
    <text evidence="5">This is one of the proteins that binds to the 5S RNA in the ribosome where it forms part of the central protuberance.</text>
</comment>
<evidence type="ECO:0000256" key="3">
    <source>
        <dbReference type="ARBA" id="ARBA00022980"/>
    </source>
</evidence>
<dbReference type="PANTHER" id="PTHR33284:SF1">
    <property type="entry name" value="RIBOSOMAL PROTEIN L25_GLN-TRNA SYNTHETASE, ANTI-CODON-BINDING DOMAIN-CONTAINING PROTEIN"/>
    <property type="match status" value="1"/>
</dbReference>
<dbReference type="Pfam" id="PF14693">
    <property type="entry name" value="Ribosomal_TL5_C"/>
    <property type="match status" value="1"/>
</dbReference>
<reference evidence="10" key="1">
    <citation type="journal article" date="2019" name="Int. J. Syst. Evol. Microbiol.">
        <title>The Global Catalogue of Microorganisms (GCM) 10K type strain sequencing project: providing services to taxonomists for standard genome sequencing and annotation.</title>
        <authorList>
            <consortium name="The Broad Institute Genomics Platform"/>
            <consortium name="The Broad Institute Genome Sequencing Center for Infectious Disease"/>
            <person name="Wu L."/>
            <person name="Ma J."/>
        </authorList>
    </citation>
    <scope>NUCLEOTIDE SEQUENCE [LARGE SCALE GENOMIC DNA]</scope>
    <source>
        <strain evidence="10">NBRC 108894</strain>
    </source>
</reference>
<dbReference type="NCBIfam" id="NF004131">
    <property type="entry name" value="PRK05618.2-1"/>
    <property type="match status" value="1"/>
</dbReference>
<dbReference type="Gene3D" id="2.170.120.20">
    <property type="entry name" value="Ribosomal protein L25, beta domain"/>
    <property type="match status" value="1"/>
</dbReference>
<feature type="domain" description="Large ribosomal subunit protein bL25 L25" evidence="7">
    <location>
        <begin position="7"/>
        <end position="91"/>
    </location>
</feature>
<evidence type="ECO:0000259" key="8">
    <source>
        <dbReference type="Pfam" id="PF14693"/>
    </source>
</evidence>
<dbReference type="InterPro" id="IPR001021">
    <property type="entry name" value="Ribosomal_bL25_long"/>
</dbReference>
<sequence>MADDNKLTAEPRTQFGKGAARKIRALGKIPAVIYGHGTDPQHVTLPGHEVALIIRKANQVLDLDIAGKSQLALVKDVQKDPVHQVIEHLDLIVVRRGEKVVVDVPVHIEGESFSGTIVVQDANTVSLEVEATHIPERIVVNVEGAEEGTHITAADLELPAGATLQGDPELLILAVTTPAAPTADDLAADEAGAEAGESQAEAPADAAEESAE</sequence>
<feature type="compositionally biased region" description="Low complexity" evidence="6">
    <location>
        <begin position="193"/>
        <end position="205"/>
    </location>
</feature>
<comment type="subunit">
    <text evidence="5">Part of the 50S ribosomal subunit; part of the 5S rRNA/L5/L18/L25 subcomplex. Contacts the 5S rRNA. Binds to the 5S rRNA independently of L5 and L18.</text>
</comment>
<accession>A0ABQ6K843</accession>
<dbReference type="GO" id="GO:0005840">
    <property type="term" value="C:ribosome"/>
    <property type="evidence" value="ECO:0007669"/>
    <property type="project" value="UniProtKB-KW"/>
</dbReference>
<dbReference type="HAMAP" id="MF_01334">
    <property type="entry name" value="Ribosomal_bL25_CTC"/>
    <property type="match status" value="1"/>
</dbReference>
<evidence type="ECO:0000256" key="1">
    <source>
        <dbReference type="ARBA" id="ARBA00022730"/>
    </source>
</evidence>
<dbReference type="NCBIfam" id="TIGR00731">
    <property type="entry name" value="bL25_bact_ctc"/>
    <property type="match status" value="1"/>
</dbReference>
<comment type="caution">
    <text evidence="9">The sequence shown here is derived from an EMBL/GenBank/DDBJ whole genome shotgun (WGS) entry which is preliminary data.</text>
</comment>
<evidence type="ECO:0000256" key="5">
    <source>
        <dbReference type="HAMAP-Rule" id="MF_01334"/>
    </source>
</evidence>
<dbReference type="EMBL" id="BSVB01000001">
    <property type="protein sequence ID" value="GMA96127.1"/>
    <property type="molecule type" value="Genomic_DNA"/>
</dbReference>
<protein>
    <recommendedName>
        <fullName evidence="5">Large ribosomal subunit protein bL25</fullName>
    </recommendedName>
    <alternativeName>
        <fullName evidence="5">General stress protein CTC</fullName>
    </alternativeName>
</protein>
<evidence type="ECO:0000256" key="6">
    <source>
        <dbReference type="SAM" id="MobiDB-lite"/>
    </source>
</evidence>
<dbReference type="Proteomes" id="UP001157034">
    <property type="component" value="Unassembled WGS sequence"/>
</dbReference>
<keyword evidence="1 5" id="KW-0699">rRNA-binding</keyword>